<feature type="domain" description="AB hydrolase-1" evidence="2">
    <location>
        <begin position="16"/>
        <end position="254"/>
    </location>
</feature>
<dbReference type="PANTHER" id="PTHR43798:SF31">
    <property type="entry name" value="AB HYDROLASE SUPERFAMILY PROTEIN YCLE"/>
    <property type="match status" value="1"/>
</dbReference>
<dbReference type="AlphaFoldDB" id="A0A4R6R4L2"/>
<dbReference type="Gene3D" id="3.40.50.1820">
    <property type="entry name" value="alpha/beta hydrolase"/>
    <property type="match status" value="1"/>
</dbReference>
<comment type="caution">
    <text evidence="3">The sequence shown here is derived from an EMBL/GenBank/DDBJ whole genome shotgun (WGS) entry which is preliminary data.</text>
</comment>
<evidence type="ECO:0000313" key="4">
    <source>
        <dbReference type="Proteomes" id="UP000294593"/>
    </source>
</evidence>
<evidence type="ECO:0000313" key="3">
    <source>
        <dbReference type="EMBL" id="TDP80692.1"/>
    </source>
</evidence>
<evidence type="ECO:0000256" key="1">
    <source>
        <dbReference type="ARBA" id="ARBA00022801"/>
    </source>
</evidence>
<name>A0A4R6R4L2_9BURK</name>
<dbReference type="Proteomes" id="UP000294593">
    <property type="component" value="Unassembled WGS sequence"/>
</dbReference>
<dbReference type="OrthoDB" id="6117067at2"/>
<dbReference type="GO" id="GO:0016020">
    <property type="term" value="C:membrane"/>
    <property type="evidence" value="ECO:0007669"/>
    <property type="project" value="TreeGrafter"/>
</dbReference>
<reference evidence="3 4" key="1">
    <citation type="submission" date="2019-03" db="EMBL/GenBank/DDBJ databases">
        <title>Genomic Encyclopedia of Type Strains, Phase IV (KMG-IV): sequencing the most valuable type-strain genomes for metagenomic binning, comparative biology and taxonomic classification.</title>
        <authorList>
            <person name="Goeker M."/>
        </authorList>
    </citation>
    <scope>NUCLEOTIDE SEQUENCE [LARGE SCALE GENOMIC DNA]</scope>
    <source>
        <strain evidence="3 4">DSM 11901</strain>
    </source>
</reference>
<dbReference type="Pfam" id="PF12697">
    <property type="entry name" value="Abhydrolase_6"/>
    <property type="match status" value="1"/>
</dbReference>
<dbReference type="InterPro" id="IPR050266">
    <property type="entry name" value="AB_hydrolase_sf"/>
</dbReference>
<sequence>MDIGQHVVQQGSGEPIVLVHGSYATTSTWKKMVERLSQTHHCIAIKLPGHGGMPDPTDFASPSIETELAVIEAAVRQFTDRPIHLVGHSYGGVVALAQALKGSVPVSRLTLFEPVATWVLDVVEDQAMRAELDTFLSRYRRDAAAGQPHVCGQVIDFWGGGNHFAALPAHIQDAMGTMVANNLRHWDICTVPRHSRADLSALNIPTHLVCGTRSNDVARAIVDHLHAELPFSRRTDIEGASHALVTSHPEACLAALLDEGWLAAA</sequence>
<keyword evidence="1" id="KW-0378">Hydrolase</keyword>
<dbReference type="RefSeq" id="WP_133610983.1">
    <property type="nucleotide sequence ID" value="NZ_SNXW01000011.1"/>
</dbReference>
<dbReference type="PANTHER" id="PTHR43798">
    <property type="entry name" value="MONOACYLGLYCEROL LIPASE"/>
    <property type="match status" value="1"/>
</dbReference>
<organism evidence="3 4">
    <name type="scientific">Aquabacterium commune</name>
    <dbReference type="NCBI Taxonomy" id="70586"/>
    <lineage>
        <taxon>Bacteria</taxon>
        <taxon>Pseudomonadati</taxon>
        <taxon>Pseudomonadota</taxon>
        <taxon>Betaproteobacteria</taxon>
        <taxon>Burkholderiales</taxon>
        <taxon>Aquabacterium</taxon>
    </lineage>
</organism>
<evidence type="ECO:0000259" key="2">
    <source>
        <dbReference type="Pfam" id="PF12697"/>
    </source>
</evidence>
<dbReference type="InterPro" id="IPR000073">
    <property type="entry name" value="AB_hydrolase_1"/>
</dbReference>
<keyword evidence="4" id="KW-1185">Reference proteome</keyword>
<proteinExistence type="predicted"/>
<protein>
    <submittedName>
        <fullName evidence="3">Pimeloyl-ACP methyl ester carboxylesterase</fullName>
    </submittedName>
</protein>
<dbReference type="InterPro" id="IPR029058">
    <property type="entry name" value="AB_hydrolase_fold"/>
</dbReference>
<gene>
    <name evidence="3" type="ORF">EV672_11127</name>
</gene>
<dbReference type="SUPFAM" id="SSF53474">
    <property type="entry name" value="alpha/beta-Hydrolases"/>
    <property type="match status" value="1"/>
</dbReference>
<accession>A0A4R6R4L2</accession>
<dbReference type="EMBL" id="SNXW01000011">
    <property type="protein sequence ID" value="TDP80692.1"/>
    <property type="molecule type" value="Genomic_DNA"/>
</dbReference>
<dbReference type="GO" id="GO:0016787">
    <property type="term" value="F:hydrolase activity"/>
    <property type="evidence" value="ECO:0007669"/>
    <property type="project" value="UniProtKB-KW"/>
</dbReference>